<gene>
    <name evidence="1" type="ORF">C0Q88_18995</name>
</gene>
<reference evidence="1 2" key="1">
    <citation type="submission" date="2017-12" db="EMBL/GenBank/DDBJ databases">
        <title>Draft genome sequence of Ralstonia pickettii 52.</title>
        <authorList>
            <person name="Zheng B."/>
        </authorList>
    </citation>
    <scope>NUCLEOTIDE SEQUENCE [LARGE SCALE GENOMIC DNA]</scope>
    <source>
        <strain evidence="1 2">52</strain>
    </source>
</reference>
<dbReference type="EMBL" id="PKQE01000004">
    <property type="protein sequence ID" value="PLC41662.1"/>
    <property type="molecule type" value="Genomic_DNA"/>
</dbReference>
<organism evidence="1 2">
    <name type="scientific">Ralstonia pickettii</name>
    <name type="common">Burkholderia pickettii</name>
    <dbReference type="NCBI Taxonomy" id="329"/>
    <lineage>
        <taxon>Bacteria</taxon>
        <taxon>Pseudomonadati</taxon>
        <taxon>Pseudomonadota</taxon>
        <taxon>Betaproteobacteria</taxon>
        <taxon>Burkholderiales</taxon>
        <taxon>Burkholderiaceae</taxon>
        <taxon>Ralstonia</taxon>
    </lineage>
</organism>
<accession>A0A2N4TPN8</accession>
<dbReference type="AlphaFoldDB" id="A0A2N4TPN8"/>
<evidence type="ECO:0000313" key="1">
    <source>
        <dbReference type="EMBL" id="PLC41662.1"/>
    </source>
</evidence>
<comment type="caution">
    <text evidence="1">The sequence shown here is derived from an EMBL/GenBank/DDBJ whole genome shotgun (WGS) entry which is preliminary data.</text>
</comment>
<sequence length="107" mass="11612">MSIVRVALSTSCAHAVRHRHDPMSASHASASIPRARIDVELMLASMLRPIAATSRIGCAARDLRVLHACSRSSQSHPHRAVPIEGERDVSAASIDILRTSICTRRSH</sequence>
<evidence type="ECO:0000313" key="2">
    <source>
        <dbReference type="Proteomes" id="UP000234456"/>
    </source>
</evidence>
<name>A0A2N4TPN8_RALPI</name>
<proteinExistence type="predicted"/>
<dbReference type="Proteomes" id="UP000234456">
    <property type="component" value="Unassembled WGS sequence"/>
</dbReference>
<protein>
    <submittedName>
        <fullName evidence="1">Uncharacterized protein</fullName>
    </submittedName>
</protein>